<accession>A0A0D8HM92</accession>
<protein>
    <submittedName>
        <fullName evidence="2">Alpha/beta hydrolase family protein</fullName>
    </submittedName>
</protein>
<dbReference type="RefSeq" id="WP_052604105.1">
    <property type="nucleotide sequence ID" value="NZ_JXYS01000004.1"/>
</dbReference>
<dbReference type="EMBL" id="JXYS01000004">
    <property type="protein sequence ID" value="KJF18877.1"/>
    <property type="molecule type" value="Genomic_DNA"/>
</dbReference>
<dbReference type="AlphaFoldDB" id="A0A0D8HM92"/>
<dbReference type="OrthoDB" id="63519at2"/>
<dbReference type="Pfam" id="PF12697">
    <property type="entry name" value="Abhydrolase_6"/>
    <property type="match status" value="1"/>
</dbReference>
<dbReference type="InterPro" id="IPR050266">
    <property type="entry name" value="AB_hydrolase_sf"/>
</dbReference>
<evidence type="ECO:0000259" key="1">
    <source>
        <dbReference type="Pfam" id="PF12697"/>
    </source>
</evidence>
<comment type="caution">
    <text evidence="2">The sequence shown here is derived from an EMBL/GenBank/DDBJ whole genome shotgun (WGS) entry which is preliminary data.</text>
</comment>
<dbReference type="STRING" id="1280514.AXFE_02840"/>
<keyword evidence="3" id="KW-1185">Reference proteome</keyword>
<evidence type="ECO:0000313" key="3">
    <source>
        <dbReference type="Proteomes" id="UP000032360"/>
    </source>
</evidence>
<reference evidence="2 3" key="1">
    <citation type="submission" date="2015-01" db="EMBL/GenBank/DDBJ databases">
        <title>Draft genome of the acidophilic iron oxidizer Acidithrix ferrooxidans strain Py-F3.</title>
        <authorList>
            <person name="Poehlein A."/>
            <person name="Eisen S."/>
            <person name="Schloemann M."/>
            <person name="Johnson B.D."/>
            <person name="Daniel R."/>
            <person name="Muehling M."/>
        </authorList>
    </citation>
    <scope>NUCLEOTIDE SEQUENCE [LARGE SCALE GENOMIC DNA]</scope>
    <source>
        <strain evidence="2 3">Py-F3</strain>
    </source>
</reference>
<keyword evidence="2" id="KW-0378">Hydrolase</keyword>
<dbReference type="Proteomes" id="UP000032360">
    <property type="component" value="Unassembled WGS sequence"/>
</dbReference>
<dbReference type="Gene3D" id="3.40.50.1820">
    <property type="entry name" value="alpha/beta hydrolase"/>
    <property type="match status" value="1"/>
</dbReference>
<gene>
    <name evidence="2" type="ORF">AXFE_02840</name>
</gene>
<dbReference type="PANTHER" id="PTHR43798">
    <property type="entry name" value="MONOACYLGLYCEROL LIPASE"/>
    <property type="match status" value="1"/>
</dbReference>
<dbReference type="GO" id="GO:0016787">
    <property type="term" value="F:hydrolase activity"/>
    <property type="evidence" value="ECO:0007669"/>
    <property type="project" value="UniProtKB-KW"/>
</dbReference>
<proteinExistence type="predicted"/>
<dbReference type="InterPro" id="IPR000073">
    <property type="entry name" value="AB_hydrolase_1"/>
</dbReference>
<dbReference type="GO" id="GO:0016020">
    <property type="term" value="C:membrane"/>
    <property type="evidence" value="ECO:0007669"/>
    <property type="project" value="TreeGrafter"/>
</dbReference>
<sequence>MSRYDEIKITKVAGSDNASILVEDFGGEGHNLLIAHATGFNARMYLPLAIALRSKFHCFGINARYHGGSSGGDSLNVDWGTFANDIERTIEVLGGDSWAGFGHSYGGAALILAEANSPGLFKRLALFEPVVPIEGNSSKPDYSNHLSVLTKRRRRHFGTRREAHSNFESKFPMSSFDQTCIDLYLETGLKRTLDAQLELTCPREIESEIYAWASCNQAYSNLPKIEIPMLFISGETTDAFDLNYMERLREKAKRSEVEMALAMSHFGPFEKPEVVAKMITNWFDLQETN</sequence>
<dbReference type="PANTHER" id="PTHR43798:SF33">
    <property type="entry name" value="HYDROLASE, PUTATIVE (AFU_ORTHOLOGUE AFUA_2G14860)-RELATED"/>
    <property type="match status" value="1"/>
</dbReference>
<dbReference type="InterPro" id="IPR029058">
    <property type="entry name" value="AB_hydrolase_fold"/>
</dbReference>
<dbReference type="SUPFAM" id="SSF53474">
    <property type="entry name" value="alpha/beta-Hydrolases"/>
    <property type="match status" value="1"/>
</dbReference>
<evidence type="ECO:0000313" key="2">
    <source>
        <dbReference type="EMBL" id="KJF18877.1"/>
    </source>
</evidence>
<name>A0A0D8HM92_9ACTN</name>
<feature type="domain" description="AB hydrolase-1" evidence="1">
    <location>
        <begin position="32"/>
        <end position="277"/>
    </location>
</feature>
<organism evidence="2 3">
    <name type="scientific">Acidithrix ferrooxidans</name>
    <dbReference type="NCBI Taxonomy" id="1280514"/>
    <lineage>
        <taxon>Bacteria</taxon>
        <taxon>Bacillati</taxon>
        <taxon>Actinomycetota</taxon>
        <taxon>Acidimicrobiia</taxon>
        <taxon>Acidimicrobiales</taxon>
        <taxon>Acidimicrobiaceae</taxon>
        <taxon>Acidithrix</taxon>
    </lineage>
</organism>